<feature type="compositionally biased region" description="Basic and acidic residues" evidence="1">
    <location>
        <begin position="88"/>
        <end position="98"/>
    </location>
</feature>
<feature type="non-terminal residue" evidence="3">
    <location>
        <position position="457"/>
    </location>
</feature>
<keyword evidence="2" id="KW-0472">Membrane</keyword>
<keyword evidence="2" id="KW-1133">Transmembrane helix</keyword>
<dbReference type="AlphaFoldDB" id="A0A0B6YYK3"/>
<protein>
    <submittedName>
        <fullName evidence="3">Uncharacterized protein</fullName>
    </submittedName>
</protein>
<name>A0A0B6YYK3_9EUPU</name>
<evidence type="ECO:0000313" key="3">
    <source>
        <dbReference type="EMBL" id="CEK61212.1"/>
    </source>
</evidence>
<keyword evidence="2" id="KW-0812">Transmembrane</keyword>
<feature type="region of interest" description="Disordered" evidence="1">
    <location>
        <begin position="382"/>
        <end position="436"/>
    </location>
</feature>
<accession>A0A0B6YYK3</accession>
<dbReference type="EMBL" id="HACG01014347">
    <property type="protein sequence ID" value="CEK61212.1"/>
    <property type="molecule type" value="Transcribed_RNA"/>
</dbReference>
<feature type="transmembrane region" description="Helical" evidence="2">
    <location>
        <begin position="44"/>
        <end position="68"/>
    </location>
</feature>
<gene>
    <name evidence="3" type="primary">ORF41617</name>
</gene>
<feature type="compositionally biased region" description="Polar residues" evidence="1">
    <location>
        <begin position="411"/>
        <end position="430"/>
    </location>
</feature>
<organism evidence="3">
    <name type="scientific">Arion vulgaris</name>
    <dbReference type="NCBI Taxonomy" id="1028688"/>
    <lineage>
        <taxon>Eukaryota</taxon>
        <taxon>Metazoa</taxon>
        <taxon>Spiralia</taxon>
        <taxon>Lophotrochozoa</taxon>
        <taxon>Mollusca</taxon>
        <taxon>Gastropoda</taxon>
        <taxon>Heterobranchia</taxon>
        <taxon>Euthyneura</taxon>
        <taxon>Panpulmonata</taxon>
        <taxon>Eupulmonata</taxon>
        <taxon>Stylommatophora</taxon>
        <taxon>Helicina</taxon>
        <taxon>Arionoidea</taxon>
        <taxon>Arionidae</taxon>
        <taxon>Arion</taxon>
    </lineage>
</organism>
<proteinExistence type="predicted"/>
<sequence>MNLVARMMNITPDFSTNITSLSNETKITAATTVTTTDSGHNPDIIIGSTVGGTCAVVILVLLIILLCWRRQKRVKKKPGPTLPNPREIPAREPVRNDNELDTPDSTHRNSITDVRNLQVRVPSRDHLYLDISIDNSNRHQSPKHTWTVHPPVIHSPFSSSEEQQMTYMIMSEPSRRMTMSPPSPDRTFGNDNPFTDNRPPAVPTEAYTLFSHIPIKGPLSSPKGRGQSRSPGVEDATDVNELAADKNITGVYASGNKDYANIKDIIPAQKTLYRSGHITEVTNAQNFNMPDCHLPDLQINSEDYAYFNVIMTGNNALQNGTTNPFHMDDTIEEGSLDTQDNEGRPLSYVNVHNYQKILPVKKLSLDDMSRFASSKHVSHDLKLEHITKTKPKQPATLPKPKPKQQKSPTQSCTSSKNLEADQDNSLSGRNDQSDRNINMVYFFRDDSNIDDSIYEND</sequence>
<evidence type="ECO:0000256" key="1">
    <source>
        <dbReference type="SAM" id="MobiDB-lite"/>
    </source>
</evidence>
<evidence type="ECO:0000256" key="2">
    <source>
        <dbReference type="SAM" id="Phobius"/>
    </source>
</evidence>
<reference evidence="3" key="1">
    <citation type="submission" date="2014-12" db="EMBL/GenBank/DDBJ databases">
        <title>Insight into the proteome of Arion vulgaris.</title>
        <authorList>
            <person name="Aradska J."/>
            <person name="Bulat T."/>
            <person name="Smidak R."/>
            <person name="Sarate P."/>
            <person name="Gangsoo J."/>
            <person name="Sialana F."/>
            <person name="Bilban M."/>
            <person name="Lubec G."/>
        </authorList>
    </citation>
    <scope>NUCLEOTIDE SEQUENCE</scope>
    <source>
        <tissue evidence="3">Skin</tissue>
    </source>
</reference>
<feature type="region of interest" description="Disordered" evidence="1">
    <location>
        <begin position="75"/>
        <end position="114"/>
    </location>
</feature>